<gene>
    <name evidence="1" type="ORF">KFK09_022670</name>
</gene>
<comment type="caution">
    <text evidence="1">The sequence shown here is derived from an EMBL/GenBank/DDBJ whole genome shotgun (WGS) entry which is preliminary data.</text>
</comment>
<proteinExistence type="predicted"/>
<reference evidence="1" key="1">
    <citation type="journal article" date="2022" name="Front. Genet.">
        <title>Chromosome-Scale Assembly of the Dendrobium nobile Genome Provides Insights Into the Molecular Mechanism of the Biosynthesis of the Medicinal Active Ingredient of Dendrobium.</title>
        <authorList>
            <person name="Xu Q."/>
            <person name="Niu S.-C."/>
            <person name="Li K.-L."/>
            <person name="Zheng P.-J."/>
            <person name="Zhang X.-J."/>
            <person name="Jia Y."/>
            <person name="Liu Y."/>
            <person name="Niu Y.-X."/>
            <person name="Yu L.-H."/>
            <person name="Chen D.-F."/>
            <person name="Zhang G.-Q."/>
        </authorList>
    </citation>
    <scope>NUCLEOTIDE SEQUENCE</scope>
    <source>
        <tissue evidence="1">Leaf</tissue>
    </source>
</reference>
<evidence type="ECO:0000313" key="2">
    <source>
        <dbReference type="Proteomes" id="UP000829196"/>
    </source>
</evidence>
<keyword evidence="2" id="KW-1185">Reference proteome</keyword>
<dbReference type="Proteomes" id="UP000829196">
    <property type="component" value="Unassembled WGS sequence"/>
</dbReference>
<sequence length="85" mass="9564">MWLQGFKAPPMHLRRETIVDCRWTSARPSSDHRPAADRCQTSSLPPIAIGLPLGLLTPPVLFLRSTITRPPPGFHRHYTSTSIIH</sequence>
<dbReference type="AlphaFoldDB" id="A0A8T3AK05"/>
<organism evidence="1 2">
    <name type="scientific">Dendrobium nobile</name>
    <name type="common">Orchid</name>
    <dbReference type="NCBI Taxonomy" id="94219"/>
    <lineage>
        <taxon>Eukaryota</taxon>
        <taxon>Viridiplantae</taxon>
        <taxon>Streptophyta</taxon>
        <taxon>Embryophyta</taxon>
        <taxon>Tracheophyta</taxon>
        <taxon>Spermatophyta</taxon>
        <taxon>Magnoliopsida</taxon>
        <taxon>Liliopsida</taxon>
        <taxon>Asparagales</taxon>
        <taxon>Orchidaceae</taxon>
        <taxon>Epidendroideae</taxon>
        <taxon>Malaxideae</taxon>
        <taxon>Dendrobiinae</taxon>
        <taxon>Dendrobium</taxon>
    </lineage>
</organism>
<accession>A0A8T3AK05</accession>
<dbReference type="EMBL" id="JAGYWB010000016">
    <property type="protein sequence ID" value="KAI0496354.1"/>
    <property type="molecule type" value="Genomic_DNA"/>
</dbReference>
<name>A0A8T3AK05_DENNO</name>
<protein>
    <submittedName>
        <fullName evidence="1">Uncharacterized protein</fullName>
    </submittedName>
</protein>
<evidence type="ECO:0000313" key="1">
    <source>
        <dbReference type="EMBL" id="KAI0496354.1"/>
    </source>
</evidence>